<evidence type="ECO:0000259" key="1">
    <source>
        <dbReference type="Pfam" id="PF13788"/>
    </source>
</evidence>
<dbReference type="Proteomes" id="UP000823790">
    <property type="component" value="Unassembled WGS sequence"/>
</dbReference>
<organism evidence="2 3">
    <name type="scientific">Frateuria flava</name>
    <dbReference type="NCBI Taxonomy" id="2821489"/>
    <lineage>
        <taxon>Bacteria</taxon>
        <taxon>Pseudomonadati</taxon>
        <taxon>Pseudomonadota</taxon>
        <taxon>Gammaproteobacteria</taxon>
        <taxon>Lysobacterales</taxon>
        <taxon>Rhodanobacteraceae</taxon>
        <taxon>Frateuria</taxon>
    </lineage>
</organism>
<name>A0ABS4DJU0_9GAMM</name>
<protein>
    <submittedName>
        <fullName evidence="2">DUF4180 domain-containing protein</fullName>
    </submittedName>
</protein>
<dbReference type="RefSeq" id="WP_209615755.1">
    <property type="nucleotide sequence ID" value="NZ_JAGJRS010000007.1"/>
</dbReference>
<dbReference type="InterPro" id="IPR025438">
    <property type="entry name" value="DUF4180"/>
</dbReference>
<feature type="domain" description="DUF4180" evidence="1">
    <location>
        <begin position="10"/>
        <end position="115"/>
    </location>
</feature>
<sequence>MQVELIERDGLRVAHILATRVSLRSRQDALDAMFSGGYDDVDAIVLQASCLHRDFFSLPTGVAGEITQTFANYRLRLAVVLDVDLEPGANLRAFMAESNRGRQLCFAADLDAAMRVLAGPSAPGLPA</sequence>
<dbReference type="Pfam" id="PF13788">
    <property type="entry name" value="DUF4180"/>
    <property type="match status" value="1"/>
</dbReference>
<evidence type="ECO:0000313" key="3">
    <source>
        <dbReference type="Proteomes" id="UP000823790"/>
    </source>
</evidence>
<proteinExistence type="predicted"/>
<comment type="caution">
    <text evidence="2">The sequence shown here is derived from an EMBL/GenBank/DDBJ whole genome shotgun (WGS) entry which is preliminary data.</text>
</comment>
<keyword evidence="3" id="KW-1185">Reference proteome</keyword>
<reference evidence="2 3" key="1">
    <citation type="submission" date="2021-04" db="EMBL/GenBank/DDBJ databases">
        <authorList>
            <person name="Huq M.A."/>
        </authorList>
    </citation>
    <scope>NUCLEOTIDE SEQUENCE [LARGE SCALE GENOMIC DNA]</scope>
    <source>
        <strain evidence="2 3">MAH-13</strain>
    </source>
</reference>
<evidence type="ECO:0000313" key="2">
    <source>
        <dbReference type="EMBL" id="MBP1473323.1"/>
    </source>
</evidence>
<gene>
    <name evidence="2" type="ORF">J7I44_03375</name>
</gene>
<dbReference type="EMBL" id="JAGJRS010000007">
    <property type="protein sequence ID" value="MBP1473323.1"/>
    <property type="molecule type" value="Genomic_DNA"/>
</dbReference>
<accession>A0ABS4DJU0</accession>